<dbReference type="EMBL" id="CP024634">
    <property type="protein sequence ID" value="AYQ56285.1"/>
    <property type="molecule type" value="Genomic_DNA"/>
</dbReference>
<evidence type="ECO:0000313" key="1">
    <source>
        <dbReference type="EMBL" id="AYQ56285.1"/>
    </source>
</evidence>
<protein>
    <submittedName>
        <fullName evidence="1">Uncharacterized protein</fullName>
    </submittedName>
</protein>
<dbReference type="RefSeq" id="WP_122951183.1">
    <property type="nucleotide sequence ID" value="NZ_CP024634.1"/>
</dbReference>
<accession>A0A3G3IKC2</accession>
<gene>
    <name evidence="1" type="ORF">MS2017_0546</name>
</gene>
<proteinExistence type="predicted"/>
<reference evidence="1 2" key="1">
    <citation type="submission" date="2017-11" db="EMBL/GenBank/DDBJ databases">
        <title>Genome sequence of the bacterial symbiont EPR9N from a vent mussel Bathymodiolus thermophilus.</title>
        <authorList>
            <person name="Won Y.-J."/>
        </authorList>
    </citation>
    <scope>NUCLEOTIDE SEQUENCE [LARGE SCALE GENOMIC DNA]</scope>
    <source>
        <strain evidence="1 2">EPR9N</strain>
    </source>
</reference>
<dbReference type="AlphaFoldDB" id="A0A3G3IKC2"/>
<dbReference type="KEGG" id="bthg:MS2017_0546"/>
<dbReference type="Proteomes" id="UP000278334">
    <property type="component" value="Chromosome"/>
</dbReference>
<sequence>MSQVEYFYEGESEKKLITYLKDKGIIKQGKVRKFNLWEGDINRIIRMLSKSSELYFIIDTDTLTNKQLFKDNLKKLKGYNVCLIVQNKNLEDELSYVCEQTKDQLFTEFGACNKNEFTSKFIQANLAGKFKNCDFEKLWSRDAEFKKFLEENYINVNITWRQ</sequence>
<organism evidence="1 2">
    <name type="scientific">Bathymodiolus thermophilus thioautotrophic gill symbiont</name>
    <dbReference type="NCBI Taxonomy" id="2360"/>
    <lineage>
        <taxon>Bacteria</taxon>
        <taxon>Pseudomonadati</taxon>
        <taxon>Pseudomonadota</taxon>
        <taxon>Gammaproteobacteria</taxon>
        <taxon>sulfur-oxidizing symbionts</taxon>
    </lineage>
</organism>
<evidence type="ECO:0000313" key="2">
    <source>
        <dbReference type="Proteomes" id="UP000278334"/>
    </source>
</evidence>
<name>A0A3G3IKC2_9GAMM</name>